<evidence type="ECO:0000256" key="1">
    <source>
        <dbReference type="ARBA" id="ARBA00023125"/>
    </source>
</evidence>
<gene>
    <name evidence="3" type="ORF">UFOPK3444_00376</name>
</gene>
<organism evidence="3">
    <name type="scientific">freshwater metagenome</name>
    <dbReference type="NCBI Taxonomy" id="449393"/>
    <lineage>
        <taxon>unclassified sequences</taxon>
        <taxon>metagenomes</taxon>
        <taxon>ecological metagenomes</taxon>
    </lineage>
</organism>
<dbReference type="InterPro" id="IPR009057">
    <property type="entry name" value="Homeodomain-like_sf"/>
</dbReference>
<dbReference type="AlphaFoldDB" id="A0A6J7D0Q0"/>
<evidence type="ECO:0000259" key="2">
    <source>
        <dbReference type="Pfam" id="PF00440"/>
    </source>
</evidence>
<protein>
    <submittedName>
        <fullName evidence="3">Unannotated protein</fullName>
    </submittedName>
</protein>
<dbReference type="EMBL" id="CAFBLU010000004">
    <property type="protein sequence ID" value="CAB4864632.1"/>
    <property type="molecule type" value="Genomic_DNA"/>
</dbReference>
<feature type="domain" description="HTH tetR-type" evidence="2">
    <location>
        <begin position="23"/>
        <end position="58"/>
    </location>
</feature>
<dbReference type="InterPro" id="IPR001647">
    <property type="entry name" value="HTH_TetR"/>
</dbReference>
<name>A0A6J7D0Q0_9ZZZZ</name>
<dbReference type="Pfam" id="PF00440">
    <property type="entry name" value="TetR_N"/>
    <property type="match status" value="1"/>
</dbReference>
<keyword evidence="1" id="KW-0238">DNA-binding</keyword>
<proteinExistence type="predicted"/>
<reference evidence="3" key="1">
    <citation type="submission" date="2020-05" db="EMBL/GenBank/DDBJ databases">
        <authorList>
            <person name="Chiriac C."/>
            <person name="Salcher M."/>
            <person name="Ghai R."/>
            <person name="Kavagutti S V."/>
        </authorList>
    </citation>
    <scope>NUCLEOTIDE SEQUENCE</scope>
</reference>
<sequence>MARVSKPIEDRERLSPPQRRALILDAANRCFARDPDCSLRDIADEAGVSRQLVQLYFPGGGVGPVANVLFDEFVTQAPWLLADLPEGIRSTPDQTRARVEVIVNRGLDWAEATPGAWIFGPGRDLAGSGIGQRWEETQQAIAAMISSYPPFGLDDSPLTRTVIYAELRALEVLIHAWRTGHISREDCEAAAVLRFTSLFATTLPALTN</sequence>
<dbReference type="Gene3D" id="1.10.357.10">
    <property type="entry name" value="Tetracycline Repressor, domain 2"/>
    <property type="match status" value="1"/>
</dbReference>
<dbReference type="GO" id="GO:0003677">
    <property type="term" value="F:DNA binding"/>
    <property type="evidence" value="ECO:0007669"/>
    <property type="project" value="UniProtKB-KW"/>
</dbReference>
<dbReference type="SUPFAM" id="SSF46689">
    <property type="entry name" value="Homeodomain-like"/>
    <property type="match status" value="1"/>
</dbReference>
<evidence type="ECO:0000313" key="3">
    <source>
        <dbReference type="EMBL" id="CAB4864632.1"/>
    </source>
</evidence>
<accession>A0A6J7D0Q0</accession>